<dbReference type="PaxDb" id="3880-AES77993"/>
<dbReference type="EnsemblPlants" id="AES77993">
    <property type="protein sequence ID" value="AES77993"/>
    <property type="gene ID" value="MTR_7g022730"/>
</dbReference>
<evidence type="ECO:0000313" key="2">
    <source>
        <dbReference type="EnsemblPlants" id="AES77993"/>
    </source>
</evidence>
<name>G7KVM6_MEDTR</name>
<gene>
    <name evidence="1" type="ordered locus">MTR_7g022730</name>
</gene>
<protein>
    <submittedName>
        <fullName evidence="1 2">Uncharacterized protein</fullName>
    </submittedName>
</protein>
<accession>G7KVM6</accession>
<dbReference type="AlphaFoldDB" id="G7KVM6"/>
<organism evidence="1 3">
    <name type="scientific">Medicago truncatula</name>
    <name type="common">Barrel medic</name>
    <name type="synonym">Medicago tribuloides</name>
    <dbReference type="NCBI Taxonomy" id="3880"/>
    <lineage>
        <taxon>Eukaryota</taxon>
        <taxon>Viridiplantae</taxon>
        <taxon>Streptophyta</taxon>
        <taxon>Embryophyta</taxon>
        <taxon>Tracheophyta</taxon>
        <taxon>Spermatophyta</taxon>
        <taxon>Magnoliopsida</taxon>
        <taxon>eudicotyledons</taxon>
        <taxon>Gunneridae</taxon>
        <taxon>Pentapetalae</taxon>
        <taxon>rosids</taxon>
        <taxon>fabids</taxon>
        <taxon>Fabales</taxon>
        <taxon>Fabaceae</taxon>
        <taxon>Papilionoideae</taxon>
        <taxon>50 kb inversion clade</taxon>
        <taxon>NPAAA clade</taxon>
        <taxon>Hologalegina</taxon>
        <taxon>IRL clade</taxon>
        <taxon>Trifolieae</taxon>
        <taxon>Medicago</taxon>
    </lineage>
</organism>
<reference evidence="1 3" key="2">
    <citation type="journal article" date="2014" name="BMC Genomics">
        <title>An improved genome release (version Mt4.0) for the model legume Medicago truncatula.</title>
        <authorList>
            <person name="Tang H."/>
            <person name="Krishnakumar V."/>
            <person name="Bidwell S."/>
            <person name="Rosen B."/>
            <person name="Chan A."/>
            <person name="Zhou S."/>
            <person name="Gentzbittel L."/>
            <person name="Childs K.L."/>
            <person name="Yandell M."/>
            <person name="Gundlach H."/>
            <person name="Mayer K.F."/>
            <person name="Schwartz D.C."/>
            <person name="Town C.D."/>
        </authorList>
    </citation>
    <scope>GENOME REANNOTATION</scope>
    <source>
        <strain evidence="2 3">cv. Jemalong A17</strain>
    </source>
</reference>
<proteinExistence type="predicted"/>
<dbReference type="Proteomes" id="UP000002051">
    <property type="component" value="Unassembled WGS sequence"/>
</dbReference>
<dbReference type="HOGENOM" id="CLU_2907499_0_0_1"/>
<evidence type="ECO:0000313" key="3">
    <source>
        <dbReference type="Proteomes" id="UP000002051"/>
    </source>
</evidence>
<evidence type="ECO:0000313" key="1">
    <source>
        <dbReference type="EMBL" id="AES77993.1"/>
    </source>
</evidence>
<keyword evidence="3" id="KW-1185">Reference proteome</keyword>
<dbReference type="EMBL" id="CM001223">
    <property type="protein sequence ID" value="AES77993.1"/>
    <property type="molecule type" value="Genomic_DNA"/>
</dbReference>
<reference evidence="1 3" key="1">
    <citation type="journal article" date="2011" name="Nature">
        <title>The Medicago genome provides insight into the evolution of rhizobial symbioses.</title>
        <authorList>
            <person name="Young N.D."/>
            <person name="Debelle F."/>
            <person name="Oldroyd G.E."/>
            <person name="Geurts R."/>
            <person name="Cannon S.B."/>
            <person name="Udvardi M.K."/>
            <person name="Benedito V.A."/>
            <person name="Mayer K.F."/>
            <person name="Gouzy J."/>
            <person name="Schoof H."/>
            <person name="Van de Peer Y."/>
            <person name="Proost S."/>
            <person name="Cook D.R."/>
            <person name="Meyers B.C."/>
            <person name="Spannagl M."/>
            <person name="Cheung F."/>
            <person name="De Mita S."/>
            <person name="Krishnakumar V."/>
            <person name="Gundlach H."/>
            <person name="Zhou S."/>
            <person name="Mudge J."/>
            <person name="Bharti A.K."/>
            <person name="Murray J.D."/>
            <person name="Naoumkina M.A."/>
            <person name="Rosen B."/>
            <person name="Silverstein K.A."/>
            <person name="Tang H."/>
            <person name="Rombauts S."/>
            <person name="Zhao P.X."/>
            <person name="Zhou P."/>
            <person name="Barbe V."/>
            <person name="Bardou P."/>
            <person name="Bechner M."/>
            <person name="Bellec A."/>
            <person name="Berger A."/>
            <person name="Berges H."/>
            <person name="Bidwell S."/>
            <person name="Bisseling T."/>
            <person name="Choisne N."/>
            <person name="Couloux A."/>
            <person name="Denny R."/>
            <person name="Deshpande S."/>
            <person name="Dai X."/>
            <person name="Doyle J.J."/>
            <person name="Dudez A.M."/>
            <person name="Farmer A.D."/>
            <person name="Fouteau S."/>
            <person name="Franken C."/>
            <person name="Gibelin C."/>
            <person name="Gish J."/>
            <person name="Goldstein S."/>
            <person name="Gonzalez A.J."/>
            <person name="Green P.J."/>
            <person name="Hallab A."/>
            <person name="Hartog M."/>
            <person name="Hua A."/>
            <person name="Humphray S.J."/>
            <person name="Jeong D.H."/>
            <person name="Jing Y."/>
            <person name="Jocker A."/>
            <person name="Kenton S.M."/>
            <person name="Kim D.J."/>
            <person name="Klee K."/>
            <person name="Lai H."/>
            <person name="Lang C."/>
            <person name="Lin S."/>
            <person name="Macmil S.L."/>
            <person name="Magdelenat G."/>
            <person name="Matthews L."/>
            <person name="McCorrison J."/>
            <person name="Monaghan E.L."/>
            <person name="Mun J.H."/>
            <person name="Najar F.Z."/>
            <person name="Nicholson C."/>
            <person name="Noirot C."/>
            <person name="O'Bleness M."/>
            <person name="Paule C.R."/>
            <person name="Poulain J."/>
            <person name="Prion F."/>
            <person name="Qin B."/>
            <person name="Qu C."/>
            <person name="Retzel E.F."/>
            <person name="Riddle C."/>
            <person name="Sallet E."/>
            <person name="Samain S."/>
            <person name="Samson N."/>
            <person name="Sanders I."/>
            <person name="Saurat O."/>
            <person name="Scarpelli C."/>
            <person name="Schiex T."/>
            <person name="Segurens B."/>
            <person name="Severin A.J."/>
            <person name="Sherrier D.J."/>
            <person name="Shi R."/>
            <person name="Sims S."/>
            <person name="Singer S.R."/>
            <person name="Sinharoy S."/>
            <person name="Sterck L."/>
            <person name="Viollet A."/>
            <person name="Wang B.B."/>
            <person name="Wang K."/>
            <person name="Wang M."/>
            <person name="Wang X."/>
            <person name="Warfsmann J."/>
            <person name="Weissenbach J."/>
            <person name="White D.D."/>
            <person name="White J.D."/>
            <person name="Wiley G.B."/>
            <person name="Wincker P."/>
            <person name="Xing Y."/>
            <person name="Yang L."/>
            <person name="Yao Z."/>
            <person name="Ying F."/>
            <person name="Zhai J."/>
            <person name="Zhou L."/>
            <person name="Zuber A."/>
            <person name="Denarie J."/>
            <person name="Dixon R.A."/>
            <person name="May G.D."/>
            <person name="Schwartz D.C."/>
            <person name="Rogers J."/>
            <person name="Quetier F."/>
            <person name="Town C.D."/>
            <person name="Roe B.A."/>
        </authorList>
    </citation>
    <scope>NUCLEOTIDE SEQUENCE [LARGE SCALE GENOMIC DNA]</scope>
    <source>
        <strain evidence="1">A17</strain>
        <strain evidence="2 3">cv. Jemalong A17</strain>
    </source>
</reference>
<sequence>MANQKTTPTTKFEGSTEVESDKVAVWCLYQGMASMHACFTLLLIQAAEPYSLTEVVIEIGMQ</sequence>
<reference evidence="2" key="3">
    <citation type="submission" date="2015-04" db="UniProtKB">
        <authorList>
            <consortium name="EnsemblPlants"/>
        </authorList>
    </citation>
    <scope>IDENTIFICATION</scope>
    <source>
        <strain evidence="2">cv. Jemalong A17</strain>
    </source>
</reference>